<evidence type="ECO:0000256" key="2">
    <source>
        <dbReference type="SAM" id="Phobius"/>
    </source>
</evidence>
<gene>
    <name evidence="3" type="ORF">M5K25_019452</name>
</gene>
<name>A0ABD0UF72_DENTH</name>
<proteinExistence type="predicted"/>
<dbReference type="AlphaFoldDB" id="A0ABD0UF72"/>
<accession>A0ABD0UF72</accession>
<dbReference type="EMBL" id="JANQDX010000015">
    <property type="protein sequence ID" value="KAL0911319.1"/>
    <property type="molecule type" value="Genomic_DNA"/>
</dbReference>
<evidence type="ECO:0000313" key="3">
    <source>
        <dbReference type="EMBL" id="KAL0911319.1"/>
    </source>
</evidence>
<organism evidence="3 4">
    <name type="scientific">Dendrobium thyrsiflorum</name>
    <name type="common">Pinecone-like raceme dendrobium</name>
    <name type="synonym">Orchid</name>
    <dbReference type="NCBI Taxonomy" id="117978"/>
    <lineage>
        <taxon>Eukaryota</taxon>
        <taxon>Viridiplantae</taxon>
        <taxon>Streptophyta</taxon>
        <taxon>Embryophyta</taxon>
        <taxon>Tracheophyta</taxon>
        <taxon>Spermatophyta</taxon>
        <taxon>Magnoliopsida</taxon>
        <taxon>Liliopsida</taxon>
        <taxon>Asparagales</taxon>
        <taxon>Orchidaceae</taxon>
        <taxon>Epidendroideae</taxon>
        <taxon>Malaxideae</taxon>
        <taxon>Dendrobiinae</taxon>
        <taxon>Dendrobium</taxon>
    </lineage>
</organism>
<keyword evidence="2" id="KW-1133">Transmembrane helix</keyword>
<feature type="transmembrane region" description="Helical" evidence="2">
    <location>
        <begin position="91"/>
        <end position="110"/>
    </location>
</feature>
<keyword evidence="2" id="KW-0812">Transmembrane</keyword>
<reference evidence="3 4" key="1">
    <citation type="journal article" date="2024" name="Plant Biotechnol. J.">
        <title>Dendrobium thyrsiflorum genome and its molecular insights into genes involved in important horticultural traits.</title>
        <authorList>
            <person name="Chen B."/>
            <person name="Wang J.Y."/>
            <person name="Zheng P.J."/>
            <person name="Li K.L."/>
            <person name="Liang Y.M."/>
            <person name="Chen X.F."/>
            <person name="Zhang C."/>
            <person name="Zhao X."/>
            <person name="He X."/>
            <person name="Zhang G.Q."/>
            <person name="Liu Z.J."/>
            <person name="Xu Q."/>
        </authorList>
    </citation>
    <scope>NUCLEOTIDE SEQUENCE [LARGE SCALE GENOMIC DNA]</scope>
    <source>
        <strain evidence="3">GZMU011</strain>
    </source>
</reference>
<comment type="caution">
    <text evidence="3">The sequence shown here is derived from an EMBL/GenBank/DDBJ whole genome shotgun (WGS) entry which is preliminary data.</text>
</comment>
<evidence type="ECO:0000313" key="4">
    <source>
        <dbReference type="Proteomes" id="UP001552299"/>
    </source>
</evidence>
<keyword evidence="2" id="KW-0472">Membrane</keyword>
<sequence>MQRERGGAVRPALANGEGADGRGAGGVGDLPERSSLLLLCAIRRRIGREDGGCVCPALANGEEGILAKKNGEGTGERTASSVAAVRMNPRLLGRSSMGTLILLYFTLSLGKMSGGNTNAR</sequence>
<feature type="region of interest" description="Disordered" evidence="1">
    <location>
        <begin position="1"/>
        <end position="31"/>
    </location>
</feature>
<dbReference type="Proteomes" id="UP001552299">
    <property type="component" value="Unassembled WGS sequence"/>
</dbReference>
<keyword evidence="4" id="KW-1185">Reference proteome</keyword>
<evidence type="ECO:0000256" key="1">
    <source>
        <dbReference type="SAM" id="MobiDB-lite"/>
    </source>
</evidence>
<protein>
    <submittedName>
        <fullName evidence="3">Uncharacterized protein</fullName>
    </submittedName>
</protein>